<reference evidence="1 2" key="1">
    <citation type="submission" date="2018-10" db="EMBL/GenBank/DDBJ databases">
        <title>Fifty Aureobasidium pullulans genomes reveal a recombining polyextremotolerant generalist.</title>
        <authorList>
            <person name="Gostincar C."/>
            <person name="Turk M."/>
            <person name="Zajc J."/>
            <person name="Gunde-Cimerman N."/>
        </authorList>
    </citation>
    <scope>NUCLEOTIDE SEQUENCE [LARGE SCALE GENOMIC DNA]</scope>
    <source>
        <strain evidence="1 2">EXF-10507</strain>
    </source>
</reference>
<sequence>MKESHHDLISHRTDSCFEAFTVCQHLHSLVLYKLNMRLLFLLSSAAVLATAKPIGSISTDSVEGPASSPHQLEASATWPRFYTYHDRHDTQYDSAAAIVDDKTLESRNDVAEPEQVLPLELETHSRPMDFCFDDYCCSGSRCGMVPANEHAEFLKARGDDAMYDQDHSLEPRAATRPPERTCWSDLDPLCSGPPAAQIKARETRDTDVKSGTVEWLESKAAAHPPRRYCWSDIDPFCSGPPAAQIKAREAHENSVQPGTIEWLEPRAAARPPERICWSDLDPVCSGPPAAQIKAREARDTDFKSGTVEWLESRAAARPPRIICWNDQDPVCTGPPLQGRSAKSQHASKRLSQAKAHESVIVSAPVIDSIVAGKTPLLTRASRPPGRFCFGHYEWFCRQTAHGEAK</sequence>
<dbReference type="EMBL" id="QZAR01000047">
    <property type="protein sequence ID" value="THW91660.1"/>
    <property type="molecule type" value="Genomic_DNA"/>
</dbReference>
<name>A0A4S9BEJ7_AURPU</name>
<dbReference type="AlphaFoldDB" id="A0A4S9BEJ7"/>
<gene>
    <name evidence="1" type="ORF">D6D15_03731</name>
</gene>
<proteinExistence type="predicted"/>
<accession>A0A4S9BEJ7</accession>
<evidence type="ECO:0000313" key="2">
    <source>
        <dbReference type="Proteomes" id="UP000304928"/>
    </source>
</evidence>
<protein>
    <submittedName>
        <fullName evidence="1">Uncharacterized protein</fullName>
    </submittedName>
</protein>
<evidence type="ECO:0000313" key="1">
    <source>
        <dbReference type="EMBL" id="THW91660.1"/>
    </source>
</evidence>
<organism evidence="1 2">
    <name type="scientific">Aureobasidium pullulans</name>
    <name type="common">Black yeast</name>
    <name type="synonym">Pullularia pullulans</name>
    <dbReference type="NCBI Taxonomy" id="5580"/>
    <lineage>
        <taxon>Eukaryota</taxon>
        <taxon>Fungi</taxon>
        <taxon>Dikarya</taxon>
        <taxon>Ascomycota</taxon>
        <taxon>Pezizomycotina</taxon>
        <taxon>Dothideomycetes</taxon>
        <taxon>Dothideomycetidae</taxon>
        <taxon>Dothideales</taxon>
        <taxon>Saccotheciaceae</taxon>
        <taxon>Aureobasidium</taxon>
    </lineage>
</organism>
<dbReference type="Proteomes" id="UP000304928">
    <property type="component" value="Unassembled WGS sequence"/>
</dbReference>
<comment type="caution">
    <text evidence="1">The sequence shown here is derived from an EMBL/GenBank/DDBJ whole genome shotgun (WGS) entry which is preliminary data.</text>
</comment>